<keyword evidence="2" id="KW-1133">Transmembrane helix</keyword>
<sequence length="215" mass="24872">MSKKIMNVTLENQNGSSLNITTRNNEKAVKKNAKRAESEKDAVITSNNKEDAKRNEIKDSDIKGESDAKISMDEYYLNVERIKNMHASLGYESIDPMHHMLEGNRLDESCVSHKKLPIVVEIIANKTDYYCIINVLQIILCRETENNYYLNEIHEFGFIHIIIIGMLLIGTLLYRIIFLECYSHIFNLNMMFRVLWPVRNSLVETATKPWTGKVV</sequence>
<name>A0A9N9D0N2_9GLOM</name>
<feature type="region of interest" description="Disordered" evidence="1">
    <location>
        <begin position="25"/>
        <end position="60"/>
    </location>
</feature>
<keyword evidence="2" id="KW-0472">Membrane</keyword>
<dbReference type="AlphaFoldDB" id="A0A9N9D0N2"/>
<reference evidence="3" key="1">
    <citation type="submission" date="2021-06" db="EMBL/GenBank/DDBJ databases">
        <authorList>
            <person name="Kallberg Y."/>
            <person name="Tangrot J."/>
            <person name="Rosling A."/>
        </authorList>
    </citation>
    <scope>NUCLEOTIDE SEQUENCE</scope>
    <source>
        <strain evidence="3">UK204</strain>
    </source>
</reference>
<organism evidence="3 4">
    <name type="scientific">Funneliformis caledonium</name>
    <dbReference type="NCBI Taxonomy" id="1117310"/>
    <lineage>
        <taxon>Eukaryota</taxon>
        <taxon>Fungi</taxon>
        <taxon>Fungi incertae sedis</taxon>
        <taxon>Mucoromycota</taxon>
        <taxon>Glomeromycotina</taxon>
        <taxon>Glomeromycetes</taxon>
        <taxon>Glomerales</taxon>
        <taxon>Glomeraceae</taxon>
        <taxon>Funneliformis</taxon>
    </lineage>
</organism>
<proteinExistence type="predicted"/>
<keyword evidence="4" id="KW-1185">Reference proteome</keyword>
<accession>A0A9N9D0N2</accession>
<gene>
    <name evidence="3" type="ORF">FCALED_LOCUS9454</name>
</gene>
<feature type="transmembrane region" description="Helical" evidence="2">
    <location>
        <begin position="156"/>
        <end position="177"/>
    </location>
</feature>
<keyword evidence="2" id="KW-0812">Transmembrane</keyword>
<evidence type="ECO:0000313" key="4">
    <source>
        <dbReference type="Proteomes" id="UP000789570"/>
    </source>
</evidence>
<dbReference type="EMBL" id="CAJVPQ010003134">
    <property type="protein sequence ID" value="CAG8618973.1"/>
    <property type="molecule type" value="Genomic_DNA"/>
</dbReference>
<evidence type="ECO:0000256" key="1">
    <source>
        <dbReference type="SAM" id="MobiDB-lite"/>
    </source>
</evidence>
<dbReference type="Proteomes" id="UP000789570">
    <property type="component" value="Unassembled WGS sequence"/>
</dbReference>
<comment type="caution">
    <text evidence="3">The sequence shown here is derived from an EMBL/GenBank/DDBJ whole genome shotgun (WGS) entry which is preliminary data.</text>
</comment>
<evidence type="ECO:0000313" key="3">
    <source>
        <dbReference type="EMBL" id="CAG8618973.1"/>
    </source>
</evidence>
<evidence type="ECO:0000256" key="2">
    <source>
        <dbReference type="SAM" id="Phobius"/>
    </source>
</evidence>
<protein>
    <submittedName>
        <fullName evidence="3">10416_t:CDS:1</fullName>
    </submittedName>
</protein>